<comment type="caution">
    <text evidence="1">The sequence shown here is derived from an EMBL/GenBank/DDBJ whole genome shotgun (WGS) entry which is preliminary data.</text>
</comment>
<protein>
    <submittedName>
        <fullName evidence="1">Uncharacterized protein</fullName>
    </submittedName>
</protein>
<proteinExistence type="predicted"/>
<evidence type="ECO:0000313" key="2">
    <source>
        <dbReference type="Proteomes" id="UP000294480"/>
    </source>
</evidence>
<keyword evidence="2" id="KW-1185">Reference proteome</keyword>
<organism evidence="1 2">
    <name type="scientific">Hydromonas duriensis</name>
    <dbReference type="NCBI Taxonomy" id="1527608"/>
    <lineage>
        <taxon>Bacteria</taxon>
        <taxon>Pseudomonadati</taxon>
        <taxon>Pseudomonadota</taxon>
        <taxon>Betaproteobacteria</taxon>
        <taxon>Burkholderiales</taxon>
        <taxon>Burkholderiaceae</taxon>
        <taxon>Hydromonas</taxon>
    </lineage>
</organism>
<name>A0A4R6Y009_9BURK</name>
<gene>
    <name evidence="1" type="ORF">DFR44_1395</name>
</gene>
<accession>A0A4R6Y009</accession>
<sequence>MTPAEFAASIQELAINCGMAYLWVIEGKLQAFGFDIRNRKDVLLTRHISKNRALEVGRYTVDVPGTYILNDVLYELEQLKR</sequence>
<dbReference type="AlphaFoldDB" id="A0A4R6Y009"/>
<evidence type="ECO:0000313" key="1">
    <source>
        <dbReference type="EMBL" id="TDR27777.1"/>
    </source>
</evidence>
<dbReference type="EMBL" id="SNZE01000039">
    <property type="protein sequence ID" value="TDR27777.1"/>
    <property type="molecule type" value="Genomic_DNA"/>
</dbReference>
<reference evidence="1 2" key="1">
    <citation type="submission" date="2019-03" db="EMBL/GenBank/DDBJ databases">
        <title>Genomic Encyclopedia of Type Strains, Phase IV (KMG-IV): sequencing the most valuable type-strain genomes for metagenomic binning, comparative biology and taxonomic classification.</title>
        <authorList>
            <person name="Goeker M."/>
        </authorList>
    </citation>
    <scope>NUCLEOTIDE SEQUENCE [LARGE SCALE GENOMIC DNA]</scope>
    <source>
        <strain evidence="1 2">DSM 102852</strain>
    </source>
</reference>
<dbReference type="Proteomes" id="UP000294480">
    <property type="component" value="Unassembled WGS sequence"/>
</dbReference>